<dbReference type="EMBL" id="CABDUW010000470">
    <property type="protein sequence ID" value="VTJ69611.1"/>
    <property type="molecule type" value="Genomic_DNA"/>
</dbReference>
<evidence type="ECO:0000313" key="2">
    <source>
        <dbReference type="EMBL" id="VTJ69611.1"/>
    </source>
</evidence>
<dbReference type="AlphaFoldDB" id="A0A5E4BKU3"/>
<keyword evidence="1" id="KW-0732">Signal</keyword>
<gene>
    <name evidence="2" type="ORF">MONAX_5E012733</name>
</gene>
<comment type="caution">
    <text evidence="2">The sequence shown here is derived from an EMBL/GenBank/DDBJ whole genome shotgun (WGS) entry which is preliminary data.</text>
</comment>
<keyword evidence="3" id="KW-1185">Reference proteome</keyword>
<proteinExistence type="predicted"/>
<feature type="chain" id="PRO_5022841510" evidence="1">
    <location>
        <begin position="32"/>
        <end position="72"/>
    </location>
</feature>
<sequence>ASPAAQSWAPTPAWALASTALSLLPFPSCRAQAEVRGASQGHQQSPELDARSLDHWAERLQLRGRVTRWRCG</sequence>
<evidence type="ECO:0000313" key="3">
    <source>
        <dbReference type="Proteomes" id="UP000335636"/>
    </source>
</evidence>
<feature type="signal peptide" evidence="1">
    <location>
        <begin position="1"/>
        <end position="31"/>
    </location>
</feature>
<dbReference type="Proteomes" id="UP000335636">
    <property type="component" value="Unassembled WGS sequence"/>
</dbReference>
<feature type="non-terminal residue" evidence="2">
    <location>
        <position position="72"/>
    </location>
</feature>
<evidence type="ECO:0000256" key="1">
    <source>
        <dbReference type="SAM" id="SignalP"/>
    </source>
</evidence>
<reference evidence="2" key="1">
    <citation type="submission" date="2019-04" db="EMBL/GenBank/DDBJ databases">
        <authorList>
            <person name="Alioto T."/>
            <person name="Alioto T."/>
        </authorList>
    </citation>
    <scope>NUCLEOTIDE SEQUENCE [LARGE SCALE GENOMIC DNA]</scope>
</reference>
<protein>
    <submittedName>
        <fullName evidence="2">Uncharacterized protein</fullName>
    </submittedName>
</protein>
<name>A0A5E4BKU3_MARMO</name>
<organism evidence="2 3">
    <name type="scientific">Marmota monax</name>
    <name type="common">Woodchuck</name>
    <dbReference type="NCBI Taxonomy" id="9995"/>
    <lineage>
        <taxon>Eukaryota</taxon>
        <taxon>Metazoa</taxon>
        <taxon>Chordata</taxon>
        <taxon>Craniata</taxon>
        <taxon>Vertebrata</taxon>
        <taxon>Euteleostomi</taxon>
        <taxon>Mammalia</taxon>
        <taxon>Eutheria</taxon>
        <taxon>Euarchontoglires</taxon>
        <taxon>Glires</taxon>
        <taxon>Rodentia</taxon>
        <taxon>Sciuromorpha</taxon>
        <taxon>Sciuridae</taxon>
        <taxon>Xerinae</taxon>
        <taxon>Marmotini</taxon>
        <taxon>Marmota</taxon>
    </lineage>
</organism>
<accession>A0A5E4BKU3</accession>
<feature type="non-terminal residue" evidence="2">
    <location>
        <position position="1"/>
    </location>
</feature>